<organism evidence="1 2">
    <name type="scientific">Kribbella kalugense</name>
    <dbReference type="NCBI Taxonomy" id="2512221"/>
    <lineage>
        <taxon>Bacteria</taxon>
        <taxon>Bacillati</taxon>
        <taxon>Actinomycetota</taxon>
        <taxon>Actinomycetes</taxon>
        <taxon>Propionibacteriales</taxon>
        <taxon>Kribbellaceae</taxon>
        <taxon>Kribbella</taxon>
    </lineage>
</organism>
<name>A0A4R7ZRU9_9ACTN</name>
<keyword evidence="2" id="KW-1185">Reference proteome</keyword>
<protein>
    <submittedName>
        <fullName evidence="1">Uncharacterized protein</fullName>
    </submittedName>
</protein>
<dbReference type="AlphaFoldDB" id="A0A4R7ZRU9"/>
<proteinExistence type="predicted"/>
<gene>
    <name evidence="1" type="ORF">EV650_4731</name>
</gene>
<dbReference type="RefSeq" id="WP_134121172.1">
    <property type="nucleotide sequence ID" value="NZ_SODF01000002.1"/>
</dbReference>
<evidence type="ECO:0000313" key="1">
    <source>
        <dbReference type="EMBL" id="TDW18150.1"/>
    </source>
</evidence>
<comment type="caution">
    <text evidence="1">The sequence shown here is derived from an EMBL/GenBank/DDBJ whole genome shotgun (WGS) entry which is preliminary data.</text>
</comment>
<dbReference type="Proteomes" id="UP000295447">
    <property type="component" value="Unassembled WGS sequence"/>
</dbReference>
<dbReference type="EMBL" id="SODF01000002">
    <property type="protein sequence ID" value="TDW18150.1"/>
    <property type="molecule type" value="Genomic_DNA"/>
</dbReference>
<evidence type="ECO:0000313" key="2">
    <source>
        <dbReference type="Proteomes" id="UP000295447"/>
    </source>
</evidence>
<sequence length="91" mass="10051">MTAISFLYAERYDAVTEPHSLGTQLWKTVGIAGDTSVERVDALWGQNPSSAAVPNTTEIHPHGVPNPKGHVTWEVAAFPQYPPVRRTLWNL</sequence>
<reference evidence="1 2" key="1">
    <citation type="submission" date="2019-03" db="EMBL/GenBank/DDBJ databases">
        <title>Genomic Encyclopedia of Type Strains, Phase III (KMG-III): the genomes of soil and plant-associated and newly described type strains.</title>
        <authorList>
            <person name="Whitman W."/>
        </authorList>
    </citation>
    <scope>NUCLEOTIDE SEQUENCE [LARGE SCALE GENOMIC DNA]</scope>
    <source>
        <strain evidence="1 2">VKM Ac-2570</strain>
    </source>
</reference>
<accession>A0A4R7ZRU9</accession>